<dbReference type="PANTHER" id="PTHR11749">
    <property type="entry name" value="RIBULOSE-5-PHOSPHATE-3-EPIMERASE"/>
    <property type="match status" value="1"/>
</dbReference>
<evidence type="ECO:0000313" key="3">
    <source>
        <dbReference type="Ensembl" id="ENSPTEP00000032790.1"/>
    </source>
</evidence>
<dbReference type="InterPro" id="IPR000056">
    <property type="entry name" value="Ribul_P_3_epim-like"/>
</dbReference>
<evidence type="ECO:0000256" key="1">
    <source>
        <dbReference type="ARBA" id="ARBA00022723"/>
    </source>
</evidence>
<reference evidence="3" key="1">
    <citation type="submission" date="2025-08" db="UniProtKB">
        <authorList>
            <consortium name="Ensembl"/>
        </authorList>
    </citation>
    <scope>IDENTIFICATION</scope>
</reference>
<dbReference type="InterPro" id="IPR011060">
    <property type="entry name" value="RibuloseP-bd_barrel"/>
</dbReference>
<keyword evidence="2" id="KW-0413">Isomerase</keyword>
<keyword evidence="1" id="KW-0479">Metal-binding</keyword>
<dbReference type="SUPFAM" id="SSF51366">
    <property type="entry name" value="Ribulose-phoshate binding barrel"/>
    <property type="match status" value="1"/>
</dbReference>
<dbReference type="Gene3D" id="3.20.20.70">
    <property type="entry name" value="Aldolase class I"/>
    <property type="match status" value="1"/>
</dbReference>
<dbReference type="Ensembl" id="ENSPTET00000045017.1">
    <property type="protein sequence ID" value="ENSPTEP00000032790.1"/>
    <property type="gene ID" value="ENSPTEG00000031440.1"/>
</dbReference>
<organism evidence="3 4">
    <name type="scientific">Piliocolobus tephrosceles</name>
    <name type="common">Ugandan red Colobus</name>
    <dbReference type="NCBI Taxonomy" id="591936"/>
    <lineage>
        <taxon>Eukaryota</taxon>
        <taxon>Metazoa</taxon>
        <taxon>Chordata</taxon>
        <taxon>Craniata</taxon>
        <taxon>Vertebrata</taxon>
        <taxon>Euteleostomi</taxon>
        <taxon>Mammalia</taxon>
        <taxon>Eutheria</taxon>
        <taxon>Euarchontoglires</taxon>
        <taxon>Primates</taxon>
        <taxon>Haplorrhini</taxon>
        <taxon>Catarrhini</taxon>
        <taxon>Cercopithecidae</taxon>
        <taxon>Colobinae</taxon>
        <taxon>Piliocolobus</taxon>
    </lineage>
</organism>
<dbReference type="GO" id="GO:0016857">
    <property type="term" value="F:racemase and epimerase activity, acting on carbohydrates and derivatives"/>
    <property type="evidence" value="ECO:0007669"/>
    <property type="project" value="InterPro"/>
</dbReference>
<evidence type="ECO:0000313" key="4">
    <source>
        <dbReference type="Proteomes" id="UP000694416"/>
    </source>
</evidence>
<sequence>MDSGYLTLGSQRYGFTLQDWLAHPQQQPGQFRGQVPLYARLWGHLDVMDGHFVPNVTFGYPVVESFQEQQVQDPFFDMHVMVSRPAWPSW</sequence>
<reference evidence="3" key="2">
    <citation type="submission" date="2025-09" db="UniProtKB">
        <authorList>
            <consortium name="Ensembl"/>
        </authorList>
    </citation>
    <scope>IDENTIFICATION</scope>
</reference>
<proteinExistence type="predicted"/>
<accession>A0A8C9IA78</accession>
<evidence type="ECO:0000256" key="2">
    <source>
        <dbReference type="ARBA" id="ARBA00023235"/>
    </source>
</evidence>
<dbReference type="Proteomes" id="UP000694416">
    <property type="component" value="Unplaced"/>
</dbReference>
<dbReference type="InterPro" id="IPR013785">
    <property type="entry name" value="Aldolase_TIM"/>
</dbReference>
<dbReference type="Pfam" id="PF00834">
    <property type="entry name" value="Ribul_P_3_epim"/>
    <property type="match status" value="1"/>
</dbReference>
<dbReference type="GO" id="GO:0046872">
    <property type="term" value="F:metal ion binding"/>
    <property type="evidence" value="ECO:0007669"/>
    <property type="project" value="UniProtKB-KW"/>
</dbReference>
<dbReference type="GO" id="GO:0005975">
    <property type="term" value="P:carbohydrate metabolic process"/>
    <property type="evidence" value="ECO:0007669"/>
    <property type="project" value="InterPro"/>
</dbReference>
<keyword evidence="4" id="KW-1185">Reference proteome</keyword>
<dbReference type="AlphaFoldDB" id="A0A8C9IA78"/>
<protein>
    <submittedName>
        <fullName evidence="3">Uncharacterized protein</fullName>
    </submittedName>
</protein>
<name>A0A8C9IA78_9PRIM</name>